<evidence type="ECO:0000256" key="4">
    <source>
        <dbReference type="HAMAP-Rule" id="MF_01914"/>
    </source>
</evidence>
<dbReference type="Proteomes" id="UP000295565">
    <property type="component" value="Unassembled WGS sequence"/>
</dbReference>
<dbReference type="PANTHER" id="PTHR36504:SF1">
    <property type="entry name" value="LIPOPOLYSACCHARIDE EXPORT SYSTEM PROTEIN LPTA"/>
    <property type="match status" value="1"/>
</dbReference>
<dbReference type="OrthoDB" id="9795964at2"/>
<keyword evidence="2 4" id="KW-0732">Signal</keyword>
<protein>
    <recommendedName>
        <fullName evidence="4">Lipopolysaccharide export system protein LptA</fullName>
    </recommendedName>
</protein>
<dbReference type="InterPro" id="IPR005653">
    <property type="entry name" value="OstA-like_N"/>
</dbReference>
<gene>
    <name evidence="4" type="primary">lptA</name>
    <name evidence="6" type="ORF">EV690_0321</name>
</gene>
<evidence type="ECO:0000256" key="3">
    <source>
        <dbReference type="ARBA" id="ARBA00022764"/>
    </source>
</evidence>
<organism evidence="6 7">
    <name type="scientific">Celerinatantimonas diazotrophica</name>
    <dbReference type="NCBI Taxonomy" id="412034"/>
    <lineage>
        <taxon>Bacteria</taxon>
        <taxon>Pseudomonadati</taxon>
        <taxon>Pseudomonadota</taxon>
        <taxon>Gammaproteobacteria</taxon>
        <taxon>Celerinatantimonadaceae</taxon>
        <taxon>Celerinatantimonas</taxon>
    </lineage>
</organism>
<feature type="signal peptide" evidence="4">
    <location>
        <begin position="1"/>
        <end position="21"/>
    </location>
</feature>
<accession>A0A4R1KF36</accession>
<dbReference type="NCBIfam" id="TIGR03002">
    <property type="entry name" value="outer_YhbN_LptA"/>
    <property type="match status" value="1"/>
</dbReference>
<comment type="similarity">
    <text evidence="4">Belongs to the LptA family.</text>
</comment>
<dbReference type="AlphaFoldDB" id="A0A4R1KF36"/>
<name>A0A4R1KF36_9GAMM</name>
<dbReference type="Gene3D" id="2.60.450.10">
    <property type="entry name" value="Lipopolysaccharide (LPS) transport protein A like domain"/>
    <property type="match status" value="1"/>
</dbReference>
<dbReference type="GO" id="GO:0015920">
    <property type="term" value="P:lipopolysaccharide transport"/>
    <property type="evidence" value="ECO:0007669"/>
    <property type="project" value="UniProtKB-UniRule"/>
</dbReference>
<keyword evidence="3 4" id="KW-0574">Periplasm</keyword>
<keyword evidence="1 4" id="KW-0813">Transport</keyword>
<sequence length="170" mass="18952" precursor="true">MNKINSIAFFVLLTLSASAQALESDYSQKIVVNADQQKVDIKKNTVTFFNHVTVTQGSIKLNADKVTVYGTGEKGSEVMIADGHPAKFQQKMDDGRLMKGHANHLRYELKSRIVTLTGDAQLQQQESLVKGDTIRYNIKSQEMVADGGKQGHVTTIFEPQQLQQNKNKQK</sequence>
<dbReference type="PANTHER" id="PTHR36504">
    <property type="entry name" value="LIPOPOLYSACCHARIDE EXPORT SYSTEM PROTEIN LPTA"/>
    <property type="match status" value="1"/>
</dbReference>
<reference evidence="6 7" key="1">
    <citation type="submission" date="2019-03" db="EMBL/GenBank/DDBJ databases">
        <title>Genomic Encyclopedia of Type Strains, Phase IV (KMG-IV): sequencing the most valuable type-strain genomes for metagenomic binning, comparative biology and taxonomic classification.</title>
        <authorList>
            <person name="Goeker M."/>
        </authorList>
    </citation>
    <scope>NUCLEOTIDE SEQUENCE [LARGE SCALE GENOMIC DNA]</scope>
    <source>
        <strain evidence="6 7">DSM 18577</strain>
    </source>
</reference>
<dbReference type="InterPro" id="IPR014340">
    <property type="entry name" value="LptA"/>
</dbReference>
<dbReference type="GO" id="GO:0017089">
    <property type="term" value="F:glycolipid transfer activity"/>
    <property type="evidence" value="ECO:0007669"/>
    <property type="project" value="TreeGrafter"/>
</dbReference>
<comment type="subunit">
    <text evidence="4">Component of the lipopolysaccharide transport and assembly complex.</text>
</comment>
<feature type="chain" id="PRO_5021056322" description="Lipopolysaccharide export system protein LptA" evidence="4">
    <location>
        <begin position="22"/>
        <end position="170"/>
    </location>
</feature>
<dbReference type="EMBL" id="SMGD01000003">
    <property type="protein sequence ID" value="TCK63224.1"/>
    <property type="molecule type" value="Genomic_DNA"/>
</dbReference>
<dbReference type="HAMAP" id="MF_01914">
    <property type="entry name" value="LPS_assembly_LptA"/>
    <property type="match status" value="1"/>
</dbReference>
<evidence type="ECO:0000313" key="7">
    <source>
        <dbReference type="Proteomes" id="UP000295565"/>
    </source>
</evidence>
<dbReference type="GO" id="GO:0043165">
    <property type="term" value="P:Gram-negative-bacterium-type cell outer membrane assembly"/>
    <property type="evidence" value="ECO:0007669"/>
    <property type="project" value="UniProtKB-UniRule"/>
</dbReference>
<dbReference type="GO" id="GO:0001530">
    <property type="term" value="F:lipopolysaccharide binding"/>
    <property type="evidence" value="ECO:0007669"/>
    <property type="project" value="InterPro"/>
</dbReference>
<evidence type="ECO:0000313" key="6">
    <source>
        <dbReference type="EMBL" id="TCK63224.1"/>
    </source>
</evidence>
<dbReference type="RefSeq" id="WP_131911193.1">
    <property type="nucleotide sequence ID" value="NZ_OU594967.1"/>
</dbReference>
<dbReference type="GO" id="GO:0009279">
    <property type="term" value="C:cell outer membrane"/>
    <property type="evidence" value="ECO:0007669"/>
    <property type="project" value="TreeGrafter"/>
</dbReference>
<comment type="caution">
    <text evidence="6">The sequence shown here is derived from an EMBL/GenBank/DDBJ whole genome shotgun (WGS) entry which is preliminary data.</text>
</comment>
<evidence type="ECO:0000256" key="2">
    <source>
        <dbReference type="ARBA" id="ARBA00022729"/>
    </source>
</evidence>
<dbReference type="GO" id="GO:0030288">
    <property type="term" value="C:outer membrane-bounded periplasmic space"/>
    <property type="evidence" value="ECO:0007669"/>
    <property type="project" value="TreeGrafter"/>
</dbReference>
<dbReference type="Pfam" id="PF03968">
    <property type="entry name" value="LptD_N"/>
    <property type="match status" value="1"/>
</dbReference>
<comment type="function">
    <text evidence="4">Involved in the assembly of lipopolysaccharide (LPS). Required for the translocation of LPS from the inner membrane to the outer membrane. May form a bridge between the inner membrane and the outer membrane, via interactions with LptC and LptD, thereby facilitating LPS transfer across the periplasm.</text>
</comment>
<feature type="domain" description="Organic solvent tolerance-like N-terminal" evidence="5">
    <location>
        <begin position="32"/>
        <end position="141"/>
    </location>
</feature>
<evidence type="ECO:0000259" key="5">
    <source>
        <dbReference type="Pfam" id="PF03968"/>
    </source>
</evidence>
<evidence type="ECO:0000256" key="1">
    <source>
        <dbReference type="ARBA" id="ARBA00022448"/>
    </source>
</evidence>
<proteinExistence type="inferred from homology"/>
<dbReference type="InterPro" id="IPR052037">
    <property type="entry name" value="LPS_export_LptA"/>
</dbReference>
<comment type="subcellular location">
    <subcellularLocation>
        <location evidence="4">Periplasm</location>
    </subcellularLocation>
</comment>
<keyword evidence="7" id="KW-1185">Reference proteome</keyword>